<evidence type="ECO:0000313" key="3">
    <source>
        <dbReference type="Proteomes" id="UP000058613"/>
    </source>
</evidence>
<proteinExistence type="predicted"/>
<accession>A0A0P0N3C2</accession>
<dbReference type="Proteomes" id="UP000058613">
    <property type="component" value="Chromosome"/>
</dbReference>
<dbReference type="AlphaFoldDB" id="A0A0P0N3C2"/>
<dbReference type="EMBL" id="CP013011">
    <property type="protein sequence ID" value="ALL01246.1"/>
    <property type="molecule type" value="Genomic_DNA"/>
</dbReference>
<organism evidence="1 3">
    <name type="scientific">Pyrodictium delaneyi</name>
    <dbReference type="NCBI Taxonomy" id="1273541"/>
    <lineage>
        <taxon>Archaea</taxon>
        <taxon>Thermoproteota</taxon>
        <taxon>Thermoprotei</taxon>
        <taxon>Desulfurococcales</taxon>
        <taxon>Pyrodictiaceae</taxon>
        <taxon>Pyrodictium</taxon>
    </lineage>
</organism>
<dbReference type="Proteomes" id="UP000196694">
    <property type="component" value="Unassembled WGS sequence"/>
</dbReference>
<dbReference type="EMBL" id="NCQP01000001">
    <property type="protein sequence ID" value="OWJ55680.1"/>
    <property type="molecule type" value="Genomic_DNA"/>
</dbReference>
<reference evidence="1 3" key="1">
    <citation type="submission" date="2015-10" db="EMBL/GenBank/DDBJ databases">
        <title>Complete genome sequence of hyperthermophilic archaeon Pyrodictium delaneyi Su06.</title>
        <authorList>
            <person name="Jung J.-H."/>
            <person name="Lin J."/>
            <person name="Holden J.F."/>
            <person name="Park C.-S."/>
        </authorList>
    </citation>
    <scope>NUCLEOTIDE SEQUENCE [LARGE SCALE GENOMIC DNA]</scope>
    <source>
        <strain evidence="1 3">Su06</strain>
    </source>
</reference>
<sequence length="171" mass="18531">MTTMTSTVIGIALGLLILVLSVVWFASIWNNYVMTFAAGLRELSEYVSYRSKASFKVVNASLISGTTIEAYVENNGGVDVIIDNSSIVIAVYINASVERRDIGVYGKDWIVDQVVVGTLSRSIAPGEPFSLEPGALMHLVFNITRIPDANTSIRFIISDGKGVVATYVFQS</sequence>
<keyword evidence="4" id="KW-1185">Reference proteome</keyword>
<dbReference type="KEGG" id="pdl:Pyrde_1198"/>
<name>A0A0P0N3C2_9CREN</name>
<evidence type="ECO:0000313" key="2">
    <source>
        <dbReference type="EMBL" id="OWJ55680.1"/>
    </source>
</evidence>
<reference evidence="2 4" key="2">
    <citation type="submission" date="2017-05" db="EMBL/GenBank/DDBJ databases">
        <title>The draft genome of the hyperthermophilic archaeon 'Pyrodictium delaneyi strain Hulk', an iron and nitrate reducer, reveals the capacity for sulfate reduction.</title>
        <authorList>
            <person name="Demey L.M."/>
            <person name="Miller C."/>
            <person name="Manzella M."/>
            <person name="Reguera G."/>
            <person name="Kashefi K."/>
        </authorList>
    </citation>
    <scope>NUCLEOTIDE SEQUENCE [LARGE SCALE GENOMIC DNA]</scope>
    <source>
        <strain evidence="2 4">Hulk</strain>
    </source>
</reference>
<gene>
    <name evidence="2" type="ORF">Pdsh_02550</name>
    <name evidence="1" type="ORF">Pyrde_1198</name>
</gene>
<evidence type="ECO:0000313" key="1">
    <source>
        <dbReference type="EMBL" id="ALL01246.1"/>
    </source>
</evidence>
<dbReference type="STRING" id="1273541.Pyrde_1198"/>
<evidence type="ECO:0000313" key="4">
    <source>
        <dbReference type="Proteomes" id="UP000196694"/>
    </source>
</evidence>
<protein>
    <submittedName>
        <fullName evidence="1">Uncharacterized protein</fullName>
    </submittedName>
</protein>